<keyword evidence="5" id="KW-0460">Magnesium</keyword>
<dbReference type="GO" id="GO:0008299">
    <property type="term" value="P:isoprenoid biosynthetic process"/>
    <property type="evidence" value="ECO:0007669"/>
    <property type="project" value="InterPro"/>
</dbReference>
<protein>
    <submittedName>
        <fullName evidence="7">Geranylgeranyl pyrophosphate synthase</fullName>
    </submittedName>
</protein>
<keyword evidence="3 6" id="KW-0808">Transferase</keyword>
<dbReference type="PANTHER" id="PTHR12001">
    <property type="entry name" value="GERANYLGERANYL PYROPHOSPHATE SYNTHASE"/>
    <property type="match status" value="1"/>
</dbReference>
<dbReference type="PANTHER" id="PTHR12001:SF85">
    <property type="entry name" value="SHORT CHAIN ISOPRENYL DIPHOSPHATE SYNTHASE"/>
    <property type="match status" value="1"/>
</dbReference>
<keyword evidence="8" id="KW-1185">Reference proteome</keyword>
<name>A0A918NZT4_9ACTN</name>
<reference evidence="7" key="2">
    <citation type="submission" date="2020-09" db="EMBL/GenBank/DDBJ databases">
        <authorList>
            <person name="Sun Q."/>
            <person name="Ohkuma M."/>
        </authorList>
    </citation>
    <scope>NUCLEOTIDE SEQUENCE</scope>
    <source>
        <strain evidence="7">JCM 4790</strain>
    </source>
</reference>
<dbReference type="SUPFAM" id="SSF48576">
    <property type="entry name" value="Terpenoid synthases"/>
    <property type="match status" value="1"/>
</dbReference>
<dbReference type="CDD" id="cd00685">
    <property type="entry name" value="Trans_IPPS_HT"/>
    <property type="match status" value="1"/>
</dbReference>
<dbReference type="InterPro" id="IPR008949">
    <property type="entry name" value="Isoprenoid_synthase_dom_sf"/>
</dbReference>
<evidence type="ECO:0000256" key="4">
    <source>
        <dbReference type="ARBA" id="ARBA00022723"/>
    </source>
</evidence>
<organism evidence="7 8">
    <name type="scientific">Streptomyces minutiscleroticus</name>
    <dbReference type="NCBI Taxonomy" id="68238"/>
    <lineage>
        <taxon>Bacteria</taxon>
        <taxon>Bacillati</taxon>
        <taxon>Actinomycetota</taxon>
        <taxon>Actinomycetes</taxon>
        <taxon>Kitasatosporales</taxon>
        <taxon>Streptomycetaceae</taxon>
        <taxon>Streptomyces</taxon>
    </lineage>
</organism>
<dbReference type="Proteomes" id="UP000619244">
    <property type="component" value="Unassembled WGS sequence"/>
</dbReference>
<evidence type="ECO:0000256" key="1">
    <source>
        <dbReference type="ARBA" id="ARBA00001946"/>
    </source>
</evidence>
<dbReference type="InterPro" id="IPR033749">
    <property type="entry name" value="Polyprenyl_synt_CS"/>
</dbReference>
<gene>
    <name evidence="7" type="ORF">GCM10010358_73150</name>
</gene>
<proteinExistence type="inferred from homology"/>
<reference evidence="7" key="1">
    <citation type="journal article" date="2014" name="Int. J. Syst. Evol. Microbiol.">
        <title>Complete genome sequence of Corynebacterium casei LMG S-19264T (=DSM 44701T), isolated from a smear-ripened cheese.</title>
        <authorList>
            <consortium name="US DOE Joint Genome Institute (JGI-PGF)"/>
            <person name="Walter F."/>
            <person name="Albersmeier A."/>
            <person name="Kalinowski J."/>
            <person name="Ruckert C."/>
        </authorList>
    </citation>
    <scope>NUCLEOTIDE SEQUENCE</scope>
    <source>
        <strain evidence="7">JCM 4790</strain>
    </source>
</reference>
<dbReference type="EMBL" id="BMVU01000071">
    <property type="protein sequence ID" value="GGY09852.1"/>
    <property type="molecule type" value="Genomic_DNA"/>
</dbReference>
<dbReference type="Gene3D" id="1.10.600.10">
    <property type="entry name" value="Farnesyl Diphosphate Synthase"/>
    <property type="match status" value="1"/>
</dbReference>
<comment type="cofactor">
    <cofactor evidence="1">
        <name>Mg(2+)</name>
        <dbReference type="ChEBI" id="CHEBI:18420"/>
    </cofactor>
</comment>
<dbReference type="SFLD" id="SFLDS00005">
    <property type="entry name" value="Isoprenoid_Synthase_Type_I"/>
    <property type="match status" value="1"/>
</dbReference>
<dbReference type="PROSITE" id="PS00723">
    <property type="entry name" value="POLYPRENYL_SYNTHASE_1"/>
    <property type="match status" value="1"/>
</dbReference>
<comment type="similarity">
    <text evidence="2 6">Belongs to the FPP/GGPP synthase family.</text>
</comment>
<evidence type="ECO:0000256" key="6">
    <source>
        <dbReference type="RuleBase" id="RU004466"/>
    </source>
</evidence>
<dbReference type="PROSITE" id="PS00444">
    <property type="entry name" value="POLYPRENYL_SYNTHASE_2"/>
    <property type="match status" value="1"/>
</dbReference>
<sequence>MTSTVLADPLDPTAIQASVDAVLNRFLTAKARPHAGAHQRYMAALLQDFLVGGKRIRPLLCVTGFHAAGGQANTTEVIQLAASLELFQAFVLIHDDVMDASDTRRGRPSVHRVLDQEFRRMRTDCDDRTAQRFGTAGAILLGDLALTWSDELLHAAAVHGTRRTAVLDHLDRMRTEVMIGQYLDLRATGDKHTSVEDTLTVIRYKTAKYTVERPLQLGAALAGADTPVLEACSAIGIPLGEAFQLRDDLLGVFGDPAQTGKSCLDDLREGKSTTLLALALADADPAQAARLRALVGDPRLDLEGAEEVRDIFTATGARATVEQMITDRYRQALVALDTAPFTPAAAQALSALARQVVRRTS</sequence>
<dbReference type="RefSeq" id="WP_190194613.1">
    <property type="nucleotide sequence ID" value="NZ_BMVU01000071.1"/>
</dbReference>
<evidence type="ECO:0000313" key="8">
    <source>
        <dbReference type="Proteomes" id="UP000619244"/>
    </source>
</evidence>
<evidence type="ECO:0000256" key="3">
    <source>
        <dbReference type="ARBA" id="ARBA00022679"/>
    </source>
</evidence>
<evidence type="ECO:0000256" key="2">
    <source>
        <dbReference type="ARBA" id="ARBA00006706"/>
    </source>
</evidence>
<dbReference type="InterPro" id="IPR000092">
    <property type="entry name" value="Polyprenyl_synt"/>
</dbReference>
<dbReference type="GO" id="GO:0046872">
    <property type="term" value="F:metal ion binding"/>
    <property type="evidence" value="ECO:0007669"/>
    <property type="project" value="UniProtKB-KW"/>
</dbReference>
<accession>A0A918NZT4</accession>
<dbReference type="Pfam" id="PF00348">
    <property type="entry name" value="polyprenyl_synt"/>
    <property type="match status" value="1"/>
</dbReference>
<evidence type="ECO:0000256" key="5">
    <source>
        <dbReference type="ARBA" id="ARBA00022842"/>
    </source>
</evidence>
<dbReference type="AlphaFoldDB" id="A0A918NZT4"/>
<dbReference type="SFLD" id="SFLDG01017">
    <property type="entry name" value="Polyprenyl_Transferase_Like"/>
    <property type="match status" value="1"/>
</dbReference>
<evidence type="ECO:0000313" key="7">
    <source>
        <dbReference type="EMBL" id="GGY09852.1"/>
    </source>
</evidence>
<comment type="caution">
    <text evidence="7">The sequence shown here is derived from an EMBL/GenBank/DDBJ whole genome shotgun (WGS) entry which is preliminary data.</text>
</comment>
<keyword evidence="4" id="KW-0479">Metal-binding</keyword>
<dbReference type="GO" id="GO:0004659">
    <property type="term" value="F:prenyltransferase activity"/>
    <property type="evidence" value="ECO:0007669"/>
    <property type="project" value="InterPro"/>
</dbReference>